<feature type="transmembrane region" description="Helical" evidence="7">
    <location>
        <begin position="294"/>
        <end position="312"/>
    </location>
</feature>
<dbReference type="Proteomes" id="UP000318521">
    <property type="component" value="Unassembled WGS sequence"/>
</dbReference>
<dbReference type="AlphaFoldDB" id="A0A553ZW94"/>
<evidence type="ECO:0000256" key="6">
    <source>
        <dbReference type="ARBA" id="ARBA00023136"/>
    </source>
</evidence>
<feature type="transmembrane region" description="Helical" evidence="7">
    <location>
        <begin position="153"/>
        <end position="173"/>
    </location>
</feature>
<keyword evidence="10" id="KW-1185">Reference proteome</keyword>
<dbReference type="GO" id="GO:0022857">
    <property type="term" value="F:transmembrane transporter activity"/>
    <property type="evidence" value="ECO:0007669"/>
    <property type="project" value="InterPro"/>
</dbReference>
<dbReference type="SUPFAM" id="SSF103473">
    <property type="entry name" value="MFS general substrate transporter"/>
    <property type="match status" value="1"/>
</dbReference>
<evidence type="ECO:0000313" key="9">
    <source>
        <dbReference type="EMBL" id="TSB45739.1"/>
    </source>
</evidence>
<dbReference type="OrthoDB" id="2276409at2"/>
<keyword evidence="4 7" id="KW-0812">Transmembrane</keyword>
<comment type="caution">
    <text evidence="9">The sequence shown here is derived from an EMBL/GenBank/DDBJ whole genome shotgun (WGS) entry which is preliminary data.</text>
</comment>
<comment type="subcellular location">
    <subcellularLocation>
        <location evidence="1">Cell membrane</location>
        <topology evidence="1">Multi-pass membrane protein</topology>
    </subcellularLocation>
</comment>
<evidence type="ECO:0000256" key="1">
    <source>
        <dbReference type="ARBA" id="ARBA00004651"/>
    </source>
</evidence>
<reference evidence="9 10" key="1">
    <citation type="submission" date="2019-07" db="EMBL/GenBank/DDBJ databases">
        <authorList>
            <person name="Park Y.J."/>
            <person name="Jeong S.E."/>
            <person name="Jung H.S."/>
        </authorList>
    </citation>
    <scope>NUCLEOTIDE SEQUENCE [LARGE SCALE GENOMIC DNA]</scope>
    <source>
        <strain evidence="10">P16(2019)</strain>
    </source>
</reference>
<feature type="transmembrane region" description="Helical" evidence="7">
    <location>
        <begin position="357"/>
        <end position="376"/>
    </location>
</feature>
<dbReference type="InterPro" id="IPR036259">
    <property type="entry name" value="MFS_trans_sf"/>
</dbReference>
<dbReference type="InterPro" id="IPR011701">
    <property type="entry name" value="MFS"/>
</dbReference>
<feature type="transmembrane region" description="Helical" evidence="7">
    <location>
        <begin position="112"/>
        <end position="132"/>
    </location>
</feature>
<evidence type="ECO:0000256" key="4">
    <source>
        <dbReference type="ARBA" id="ARBA00022692"/>
    </source>
</evidence>
<evidence type="ECO:0000256" key="3">
    <source>
        <dbReference type="ARBA" id="ARBA00022475"/>
    </source>
</evidence>
<dbReference type="InterPro" id="IPR020846">
    <property type="entry name" value="MFS_dom"/>
</dbReference>
<dbReference type="PANTHER" id="PTHR23513">
    <property type="entry name" value="INTEGRAL MEMBRANE EFFLUX PROTEIN-RELATED"/>
    <property type="match status" value="1"/>
</dbReference>
<feature type="transmembrane region" description="Helical" evidence="7">
    <location>
        <begin position="382"/>
        <end position="400"/>
    </location>
</feature>
<evidence type="ECO:0000259" key="8">
    <source>
        <dbReference type="PROSITE" id="PS50850"/>
    </source>
</evidence>
<protein>
    <submittedName>
        <fullName evidence="9">MFS transporter</fullName>
    </submittedName>
</protein>
<feature type="transmembrane region" description="Helical" evidence="7">
    <location>
        <begin position="266"/>
        <end position="287"/>
    </location>
</feature>
<feature type="transmembrane region" description="Helical" evidence="7">
    <location>
        <begin position="54"/>
        <end position="75"/>
    </location>
</feature>
<dbReference type="PANTHER" id="PTHR23513:SF6">
    <property type="entry name" value="MAJOR FACILITATOR SUPERFAMILY ASSOCIATED DOMAIN-CONTAINING PROTEIN"/>
    <property type="match status" value="1"/>
</dbReference>
<dbReference type="GO" id="GO:0005886">
    <property type="term" value="C:plasma membrane"/>
    <property type="evidence" value="ECO:0007669"/>
    <property type="project" value="UniProtKB-SubCell"/>
</dbReference>
<keyword evidence="3" id="KW-1003">Cell membrane</keyword>
<keyword evidence="2" id="KW-0813">Transport</keyword>
<feature type="transmembrane region" description="Helical" evidence="7">
    <location>
        <begin position="318"/>
        <end position="337"/>
    </location>
</feature>
<feature type="transmembrane region" description="Helical" evidence="7">
    <location>
        <begin position="87"/>
        <end position="106"/>
    </location>
</feature>
<dbReference type="Gene3D" id="1.20.1250.20">
    <property type="entry name" value="MFS general substrate transporter like domains"/>
    <property type="match status" value="1"/>
</dbReference>
<evidence type="ECO:0000256" key="7">
    <source>
        <dbReference type="SAM" id="Phobius"/>
    </source>
</evidence>
<keyword evidence="5 7" id="KW-1133">Transmembrane helix</keyword>
<dbReference type="EMBL" id="VLXZ01000009">
    <property type="protein sequence ID" value="TSB45739.1"/>
    <property type="molecule type" value="Genomic_DNA"/>
</dbReference>
<evidence type="ECO:0000313" key="10">
    <source>
        <dbReference type="Proteomes" id="UP000318521"/>
    </source>
</evidence>
<feature type="transmembrane region" description="Helical" evidence="7">
    <location>
        <begin position="22"/>
        <end position="48"/>
    </location>
</feature>
<evidence type="ECO:0000256" key="5">
    <source>
        <dbReference type="ARBA" id="ARBA00022989"/>
    </source>
</evidence>
<feature type="transmembrane region" description="Helical" evidence="7">
    <location>
        <begin position="179"/>
        <end position="202"/>
    </location>
</feature>
<dbReference type="CDD" id="cd06173">
    <property type="entry name" value="MFS_MefA_like"/>
    <property type="match status" value="1"/>
</dbReference>
<organism evidence="9 10">
    <name type="scientific">Alkalicoccobacillus porphyridii</name>
    <dbReference type="NCBI Taxonomy" id="2597270"/>
    <lineage>
        <taxon>Bacteria</taxon>
        <taxon>Bacillati</taxon>
        <taxon>Bacillota</taxon>
        <taxon>Bacilli</taxon>
        <taxon>Bacillales</taxon>
        <taxon>Bacillaceae</taxon>
        <taxon>Alkalicoccobacillus</taxon>
    </lineage>
</organism>
<evidence type="ECO:0000256" key="2">
    <source>
        <dbReference type="ARBA" id="ARBA00022448"/>
    </source>
</evidence>
<proteinExistence type="predicted"/>
<dbReference type="Pfam" id="PF07690">
    <property type="entry name" value="MFS_1"/>
    <property type="match status" value="1"/>
</dbReference>
<keyword evidence="6 7" id="KW-0472">Membrane</keyword>
<dbReference type="PROSITE" id="PS50850">
    <property type="entry name" value="MFS"/>
    <property type="match status" value="1"/>
</dbReference>
<feature type="domain" description="Major facilitator superfamily (MFS) profile" evidence="8">
    <location>
        <begin position="21"/>
        <end position="413"/>
    </location>
</feature>
<feature type="transmembrane region" description="Helical" evidence="7">
    <location>
        <begin position="223"/>
        <end position="254"/>
    </location>
</feature>
<name>A0A553ZW94_9BACI</name>
<gene>
    <name evidence="9" type="ORF">FN960_14725</name>
</gene>
<accession>A0A553ZW94</accession>
<sequence>MHLCGEGTFKLDQTTIFQNRNLIFYFLGTILFKLGDKVYLIAIPWLVYDLTQSSSIMGSMFLFQTLPLIIISPIAGIMADRFPRKKIMIYCAIIQGCLVLLIPILYRADMLAIPFIFLLGFLIASAGACFNVTNGTIIPQLFTKDQLMRVNSFFQFIDTSSVFFGSMIAGLLISTIGIYAVFIVIGCSYFPIIISLIMITLIHKMDQQTRTTSWQSLKDGAMYLWNLTILRSLTWLVLVVNIANGALVSMLVFFSRDELGMTSHELGWVYGGAAVAQIAGILLVNLINKRNNPLQLMVITLSISAFGIIGTALSWDWISLMIFIAIQSAPVIMFNVLNKTFRQQVVPSYILGRVNGMMMMIGLASLPLAGFLTGMMSEVVNIRWIFVTLGLVSLYTIFRFRTLGTQIVKTTFE</sequence>